<dbReference type="EMBL" id="BBMS01000071">
    <property type="protein sequence ID" value="GAL29712.1"/>
    <property type="molecule type" value="Genomic_DNA"/>
</dbReference>
<reference evidence="2" key="1">
    <citation type="submission" date="2014-09" db="EMBL/GenBank/DDBJ databases">
        <title>Vibrio variabilis JCM 19239. (C206) whole genome shotgun sequence.</title>
        <authorList>
            <person name="Sawabe T."/>
            <person name="Meirelles P."/>
            <person name="Nakanishi M."/>
            <person name="Sayaka M."/>
            <person name="Hattori M."/>
            <person name="Ohkuma M."/>
        </authorList>
    </citation>
    <scope>NUCLEOTIDE SEQUENCE [LARGE SCALE GENOMIC DNA]</scope>
    <source>
        <strain evidence="2">JCM 19239</strain>
    </source>
</reference>
<protein>
    <submittedName>
        <fullName evidence="1">Uncharacterized protein</fullName>
    </submittedName>
</protein>
<sequence length="103" mass="11217">MSRDLKKAKSIDLPESVLKDIPGALRSAVAILLDKKQKANKGRITLVYVIELPNQPDKYGKLIVDTDYKSKTGFKGNGVISGGIVARSNLKSQTLYEVIEGSL</sequence>
<evidence type="ECO:0000313" key="2">
    <source>
        <dbReference type="Proteomes" id="UP000029223"/>
    </source>
</evidence>
<gene>
    <name evidence="1" type="ORF">JCM19239_6060</name>
</gene>
<keyword evidence="2" id="KW-1185">Reference proteome</keyword>
<name>A0ABQ0JLS3_9VIBR</name>
<comment type="caution">
    <text evidence="1">The sequence shown here is derived from an EMBL/GenBank/DDBJ whole genome shotgun (WGS) entry which is preliminary data.</text>
</comment>
<evidence type="ECO:0000313" key="1">
    <source>
        <dbReference type="EMBL" id="GAL29712.1"/>
    </source>
</evidence>
<accession>A0ABQ0JLS3</accession>
<proteinExistence type="predicted"/>
<organism evidence="1 2">
    <name type="scientific">Vibrio variabilis</name>
    <dbReference type="NCBI Taxonomy" id="990271"/>
    <lineage>
        <taxon>Bacteria</taxon>
        <taxon>Pseudomonadati</taxon>
        <taxon>Pseudomonadota</taxon>
        <taxon>Gammaproteobacteria</taxon>
        <taxon>Vibrionales</taxon>
        <taxon>Vibrionaceae</taxon>
        <taxon>Vibrio</taxon>
    </lineage>
</organism>
<dbReference type="Proteomes" id="UP000029223">
    <property type="component" value="Unassembled WGS sequence"/>
</dbReference>